<feature type="region of interest" description="Disordered" evidence="1">
    <location>
        <begin position="391"/>
        <end position="427"/>
    </location>
</feature>
<evidence type="ECO:0000313" key="4">
    <source>
        <dbReference type="Proteomes" id="UP000447873"/>
    </source>
</evidence>
<dbReference type="Gene3D" id="3.20.20.80">
    <property type="entry name" value="Glycosidases"/>
    <property type="match status" value="1"/>
</dbReference>
<proteinExistence type="predicted"/>
<dbReference type="PROSITE" id="PS50030">
    <property type="entry name" value="UBA"/>
    <property type="match status" value="1"/>
</dbReference>
<sequence>MSSSPSTESPRLVLYHQTIHHNGKFVSIKPLTQTGVTHVYIAAIHLNDPPENITLNDHHPDDPRYEELWQEVEYVQGIEKPITVMGMLGGAAKGSYEKLERNFEPYYAVLSTLIRKRSLQGLDLDVEEPTKLSTIQKLITRLKADFGSTFIITLAPVMPALLPRSPRLTSLTYRLLHPELPASESSIVRALCQARFLKSHKHLSGFNHFELEASDAGKLVEWYNVQFYCGWGDASNTRFYEALVTAGWNPRKLVLGVVTNPGNGAGHVELEKLQDVVKTLATKYGNQFGGVMGWEYFNAVREKDASRAESMQRPIELPWMWAFDLAHVMGKLDVTNYEEAEREAYTQGLPSRAGSSTPNPTSQSHPHPPDPAPASTNATIQAQNPFAQLIASLPSAPPPPPQEQQPRPPQTPQNEASTQQLVDMGAERAEAIAALEAMEGNVDAAAALLFGD</sequence>
<dbReference type="GO" id="GO:0005576">
    <property type="term" value="C:extracellular region"/>
    <property type="evidence" value="ECO:0007669"/>
    <property type="project" value="TreeGrafter"/>
</dbReference>
<gene>
    <name evidence="3" type="ORF">EG328_005105</name>
</gene>
<dbReference type="InterPro" id="IPR015940">
    <property type="entry name" value="UBA"/>
</dbReference>
<protein>
    <recommendedName>
        <fullName evidence="2">UBA domain-containing protein</fullName>
    </recommendedName>
</protein>
<dbReference type="SMART" id="SM00165">
    <property type="entry name" value="UBA"/>
    <property type="match status" value="1"/>
</dbReference>
<evidence type="ECO:0000259" key="2">
    <source>
        <dbReference type="PROSITE" id="PS50030"/>
    </source>
</evidence>
<dbReference type="EMBL" id="WNWS01000274">
    <property type="protein sequence ID" value="KAE9972286.1"/>
    <property type="molecule type" value="Genomic_DNA"/>
</dbReference>
<evidence type="ECO:0000313" key="3">
    <source>
        <dbReference type="EMBL" id="KAE9972286.1"/>
    </source>
</evidence>
<dbReference type="AlphaFoldDB" id="A0A8H3UKG5"/>
<reference evidence="3 4" key="1">
    <citation type="submission" date="2018-12" db="EMBL/GenBank/DDBJ databases">
        <title>Venturia inaequalis Genome Resource.</title>
        <authorList>
            <person name="Lichtner F.J."/>
        </authorList>
    </citation>
    <scope>NUCLEOTIDE SEQUENCE [LARGE SCALE GENOMIC DNA]</scope>
    <source>
        <strain evidence="3 4">120213</strain>
    </source>
</reference>
<dbReference type="InterPro" id="IPR050542">
    <property type="entry name" value="Glycosyl_Hydrlase18_Chitinase"/>
</dbReference>
<feature type="compositionally biased region" description="Pro residues" evidence="1">
    <location>
        <begin position="395"/>
        <end position="411"/>
    </location>
</feature>
<name>A0A8H3UKG5_VENIN</name>
<organism evidence="3 4">
    <name type="scientific">Venturia inaequalis</name>
    <name type="common">Apple scab fungus</name>
    <dbReference type="NCBI Taxonomy" id="5025"/>
    <lineage>
        <taxon>Eukaryota</taxon>
        <taxon>Fungi</taxon>
        <taxon>Dikarya</taxon>
        <taxon>Ascomycota</taxon>
        <taxon>Pezizomycotina</taxon>
        <taxon>Dothideomycetes</taxon>
        <taxon>Pleosporomycetidae</taxon>
        <taxon>Venturiales</taxon>
        <taxon>Venturiaceae</taxon>
        <taxon>Venturia</taxon>
    </lineage>
</organism>
<dbReference type="Proteomes" id="UP000447873">
    <property type="component" value="Unassembled WGS sequence"/>
</dbReference>
<evidence type="ECO:0000256" key="1">
    <source>
        <dbReference type="SAM" id="MobiDB-lite"/>
    </source>
</evidence>
<dbReference type="GO" id="GO:0004568">
    <property type="term" value="F:chitinase activity"/>
    <property type="evidence" value="ECO:0007669"/>
    <property type="project" value="TreeGrafter"/>
</dbReference>
<dbReference type="InterPro" id="IPR009060">
    <property type="entry name" value="UBA-like_sf"/>
</dbReference>
<dbReference type="InterPro" id="IPR017853">
    <property type="entry name" value="GH"/>
</dbReference>
<feature type="compositionally biased region" description="Polar residues" evidence="1">
    <location>
        <begin position="353"/>
        <end position="363"/>
    </location>
</feature>
<feature type="region of interest" description="Disordered" evidence="1">
    <location>
        <begin position="342"/>
        <end position="377"/>
    </location>
</feature>
<dbReference type="SUPFAM" id="SSF46934">
    <property type="entry name" value="UBA-like"/>
    <property type="match status" value="1"/>
</dbReference>
<dbReference type="SUPFAM" id="SSF51445">
    <property type="entry name" value="(Trans)glycosidases"/>
    <property type="match status" value="1"/>
</dbReference>
<dbReference type="Gene3D" id="1.10.8.10">
    <property type="entry name" value="DNA helicase RuvA subunit, C-terminal domain"/>
    <property type="match status" value="1"/>
</dbReference>
<feature type="domain" description="UBA" evidence="2">
    <location>
        <begin position="412"/>
        <end position="452"/>
    </location>
</feature>
<dbReference type="PANTHER" id="PTHR45708:SF60">
    <property type="entry name" value="III CHITINASE, PUTATIVE (AFU_ORTHOLOGUE AFUA_5G03850)-RELATED"/>
    <property type="match status" value="1"/>
</dbReference>
<accession>A0A8H3UKG5</accession>
<dbReference type="PANTHER" id="PTHR45708">
    <property type="entry name" value="ENDOCHITINASE"/>
    <property type="match status" value="1"/>
</dbReference>
<comment type="caution">
    <text evidence="3">The sequence shown here is derived from an EMBL/GenBank/DDBJ whole genome shotgun (WGS) entry which is preliminary data.</text>
</comment>
<dbReference type="Pfam" id="PF00627">
    <property type="entry name" value="UBA"/>
    <property type="match status" value="1"/>
</dbReference>